<protein>
    <recommendedName>
        <fullName evidence="4">PROP1-like PPR domain-containing protein</fullName>
    </recommendedName>
</protein>
<evidence type="ECO:0000259" key="4">
    <source>
        <dbReference type="Pfam" id="PF17177"/>
    </source>
</evidence>
<dbReference type="InterPro" id="IPR002885">
    <property type="entry name" value="PPR_rpt"/>
</dbReference>
<comment type="caution">
    <text evidence="5">The sequence shown here is derived from an EMBL/GenBank/DDBJ whole genome shotgun (WGS) entry which is preliminary data.</text>
</comment>
<dbReference type="OrthoDB" id="185373at2759"/>
<dbReference type="InterPro" id="IPR033443">
    <property type="entry name" value="PROP1-like_PPR_dom"/>
</dbReference>
<dbReference type="Pfam" id="PF13041">
    <property type="entry name" value="PPR_2"/>
    <property type="match status" value="2"/>
</dbReference>
<dbReference type="EMBL" id="MCGT01000012">
    <property type="protein sequence ID" value="ORX55165.1"/>
    <property type="molecule type" value="Genomic_DNA"/>
</dbReference>
<feature type="repeat" description="PPR" evidence="2">
    <location>
        <begin position="292"/>
        <end position="326"/>
    </location>
</feature>
<evidence type="ECO:0000256" key="3">
    <source>
        <dbReference type="SAM" id="MobiDB-lite"/>
    </source>
</evidence>
<feature type="region of interest" description="Disordered" evidence="3">
    <location>
        <begin position="850"/>
        <end position="906"/>
    </location>
</feature>
<feature type="repeat" description="PPR" evidence="2">
    <location>
        <begin position="398"/>
        <end position="432"/>
    </location>
</feature>
<organism evidence="5 6">
    <name type="scientific">Hesseltinella vesiculosa</name>
    <dbReference type="NCBI Taxonomy" id="101127"/>
    <lineage>
        <taxon>Eukaryota</taxon>
        <taxon>Fungi</taxon>
        <taxon>Fungi incertae sedis</taxon>
        <taxon>Mucoromycota</taxon>
        <taxon>Mucoromycotina</taxon>
        <taxon>Mucoromycetes</taxon>
        <taxon>Mucorales</taxon>
        <taxon>Cunninghamellaceae</taxon>
        <taxon>Hesseltinella</taxon>
    </lineage>
</organism>
<evidence type="ECO:0000313" key="5">
    <source>
        <dbReference type="EMBL" id="ORX55165.1"/>
    </source>
</evidence>
<proteinExistence type="predicted"/>
<dbReference type="Gene3D" id="1.25.40.10">
    <property type="entry name" value="Tetratricopeptide repeat domain"/>
    <property type="match status" value="3"/>
</dbReference>
<reference evidence="5 6" key="1">
    <citation type="submission" date="2016-07" db="EMBL/GenBank/DDBJ databases">
        <title>Pervasive Adenine N6-methylation of Active Genes in Fungi.</title>
        <authorList>
            <consortium name="DOE Joint Genome Institute"/>
            <person name="Mondo S.J."/>
            <person name="Dannebaum R.O."/>
            <person name="Kuo R.C."/>
            <person name="Labutti K."/>
            <person name="Haridas S."/>
            <person name="Kuo A."/>
            <person name="Salamov A."/>
            <person name="Ahrendt S.R."/>
            <person name="Lipzen A."/>
            <person name="Sullivan W."/>
            <person name="Andreopoulos W.B."/>
            <person name="Clum A."/>
            <person name="Lindquist E."/>
            <person name="Daum C."/>
            <person name="Ramamoorthy G.K."/>
            <person name="Gryganskyi A."/>
            <person name="Culley D."/>
            <person name="Magnuson J.K."/>
            <person name="James T.Y."/>
            <person name="O'Malley M.A."/>
            <person name="Stajich J.E."/>
            <person name="Spatafora J.W."/>
            <person name="Visel A."/>
            <person name="Grigoriev I.V."/>
        </authorList>
    </citation>
    <scope>NUCLEOTIDE SEQUENCE [LARGE SCALE GENOMIC DNA]</scope>
    <source>
        <strain evidence="5 6">NRRL 3301</strain>
    </source>
</reference>
<dbReference type="Proteomes" id="UP000242146">
    <property type="component" value="Unassembled WGS sequence"/>
</dbReference>
<dbReference type="Pfam" id="PF01535">
    <property type="entry name" value="PPR"/>
    <property type="match status" value="1"/>
</dbReference>
<keyword evidence="1" id="KW-0677">Repeat</keyword>
<accession>A0A1X2GJJ7</accession>
<dbReference type="GO" id="GO:0003729">
    <property type="term" value="F:mRNA binding"/>
    <property type="evidence" value="ECO:0007669"/>
    <property type="project" value="TreeGrafter"/>
</dbReference>
<dbReference type="PANTHER" id="PTHR47934">
    <property type="entry name" value="PENTATRICOPEPTIDE REPEAT-CONTAINING PROTEIN PET309, MITOCHONDRIAL"/>
    <property type="match status" value="1"/>
</dbReference>
<dbReference type="NCBIfam" id="TIGR00756">
    <property type="entry name" value="PPR"/>
    <property type="match status" value="5"/>
</dbReference>
<gene>
    <name evidence="5" type="ORF">DM01DRAFT_1286646</name>
</gene>
<feature type="domain" description="PROP1-like PPR" evidence="4">
    <location>
        <begin position="120"/>
        <end position="243"/>
    </location>
</feature>
<dbReference type="PANTHER" id="PTHR47934:SF6">
    <property type="entry name" value="MITOCHONDRIAL GROUP I INTRON SPLICING FACTOR CCM1-RELATED"/>
    <property type="match status" value="1"/>
</dbReference>
<dbReference type="GO" id="GO:0006396">
    <property type="term" value="P:RNA processing"/>
    <property type="evidence" value="ECO:0007669"/>
    <property type="project" value="TreeGrafter"/>
</dbReference>
<feature type="repeat" description="PPR" evidence="2">
    <location>
        <begin position="433"/>
        <end position="467"/>
    </location>
</feature>
<dbReference type="InterPro" id="IPR051114">
    <property type="entry name" value="Mito_RNA_Proc_CCM1"/>
</dbReference>
<evidence type="ECO:0000256" key="1">
    <source>
        <dbReference type="ARBA" id="ARBA00022737"/>
    </source>
</evidence>
<name>A0A1X2GJJ7_9FUNG</name>
<feature type="repeat" description="PPR" evidence="2">
    <location>
        <begin position="363"/>
        <end position="397"/>
    </location>
</feature>
<feature type="repeat" description="PPR" evidence="2">
    <location>
        <begin position="183"/>
        <end position="217"/>
    </location>
</feature>
<dbReference type="STRING" id="101127.A0A1X2GJJ7"/>
<dbReference type="AlphaFoldDB" id="A0A1X2GJJ7"/>
<keyword evidence="6" id="KW-1185">Reference proteome</keyword>
<evidence type="ECO:0000313" key="6">
    <source>
        <dbReference type="Proteomes" id="UP000242146"/>
    </source>
</evidence>
<evidence type="ECO:0000256" key="2">
    <source>
        <dbReference type="PROSITE-ProRule" id="PRU00708"/>
    </source>
</evidence>
<dbReference type="Pfam" id="PF17177">
    <property type="entry name" value="PPR_long"/>
    <property type="match status" value="1"/>
</dbReference>
<dbReference type="InterPro" id="IPR011990">
    <property type="entry name" value="TPR-like_helical_dom_sf"/>
</dbReference>
<dbReference type="GO" id="GO:0005739">
    <property type="term" value="C:mitochondrion"/>
    <property type="evidence" value="ECO:0007669"/>
    <property type="project" value="TreeGrafter"/>
</dbReference>
<dbReference type="PROSITE" id="PS51375">
    <property type="entry name" value="PPR"/>
    <property type="match status" value="7"/>
</dbReference>
<feature type="repeat" description="PPR" evidence="2">
    <location>
        <begin position="218"/>
        <end position="248"/>
    </location>
</feature>
<feature type="compositionally biased region" description="Polar residues" evidence="3">
    <location>
        <begin position="893"/>
        <end position="906"/>
    </location>
</feature>
<dbReference type="GO" id="GO:0007005">
    <property type="term" value="P:mitochondrion organization"/>
    <property type="evidence" value="ECO:0007669"/>
    <property type="project" value="TreeGrafter"/>
</dbReference>
<feature type="repeat" description="PPR" evidence="2">
    <location>
        <begin position="468"/>
        <end position="502"/>
    </location>
</feature>
<sequence length="906" mass="104006">MQPHHDWTLLEYNEYFMIKLYQARYQDILDMYQSTFTSANIGMSSGSFNVILATFIMLGQEDKAQQLIHDAVHRFKVWPDIRDFRRTMNRCLPGDSQVVQTGTGLIARFGFAHVDVLNSNLAHLLRNRTVDDALWVYDEAMRHGHPMNFKTYSLLICSLMDAKKNRLCLTIYQQMRRQGLVADRSIGSAMLSLYAHRRQLDEAENLVREMLSAGHTMNEVIYNQLIKVYFKCRRMDKALQTFDALQKDPQLKVNDIVLNTMVDGLVMNRQLQAAQLLYQQILDKSDVLVRPDKVTFNTLLKGFVANKDYRSAQDVISDMVRYGCEPDTVTFTTLVNSFFDLENPTDTRQLLSTLQAVGLDKPNLYTFNAIIHGWIRAGNLAEAQAALAMLPTYNLQPSIHTYTSLLQGYADTMDLPKTMATFQHMVRSGIKPDRAAYHYLIHGLLHHDRYHEALASLQHMRRAQINPTIDTWRILLDSFVKTRQWDLGRDLIKELEQSGFSITFYIVSLQPSMAYEPHLLGLPNELILYVFGNFLELPDVWTLLQVSSPVRRFAMDTIQKRWKIEMIHTADSMMKIQCRGALIALEALSRQLCLHTTDWPLAPRSHDNKVFEDLMRQEDLLHQRIIRGITSYKHKYVLIEDIDIRNRIRATVDVIFHHAVFVSAMTRHTRDPLADDPQLQHHQTMTHQRSMAAMLVRLMTRLDAAFPSYCREITYTLADHIKAFLEYTGYKLLMQPHRHLPLTLHSMAACFDLMGASFVGKILGENHVECAIQRSCELLTESLVPVKKALLSDLLEDWLSIKRGLVAGELCRLVRTEIQKCDRPASSSSMDTLFNTFPLAPHQHMRLPQRPRIQPRHVPPPSTPVDEAMAALPSFLLEQRPPYSGSSSSSSSDTTLVQTQTSVYPS</sequence>